<evidence type="ECO:0000313" key="1">
    <source>
        <dbReference type="EMBL" id="KAJ7997833.1"/>
    </source>
</evidence>
<evidence type="ECO:0000313" key="2">
    <source>
        <dbReference type="Proteomes" id="UP001157502"/>
    </source>
</evidence>
<comment type="caution">
    <text evidence="1">The sequence shown here is derived from an EMBL/GenBank/DDBJ whole genome shotgun (WGS) entry which is preliminary data.</text>
</comment>
<accession>A0ACC2G2X6</accession>
<dbReference type="EMBL" id="CM055745">
    <property type="protein sequence ID" value="KAJ7997833.1"/>
    <property type="molecule type" value="Genomic_DNA"/>
</dbReference>
<organism evidence="1 2">
    <name type="scientific">Dallia pectoralis</name>
    <name type="common">Alaska blackfish</name>
    <dbReference type="NCBI Taxonomy" id="75939"/>
    <lineage>
        <taxon>Eukaryota</taxon>
        <taxon>Metazoa</taxon>
        <taxon>Chordata</taxon>
        <taxon>Craniata</taxon>
        <taxon>Vertebrata</taxon>
        <taxon>Euteleostomi</taxon>
        <taxon>Actinopterygii</taxon>
        <taxon>Neopterygii</taxon>
        <taxon>Teleostei</taxon>
        <taxon>Protacanthopterygii</taxon>
        <taxon>Esociformes</taxon>
        <taxon>Umbridae</taxon>
        <taxon>Dallia</taxon>
    </lineage>
</organism>
<sequence>MNSAESPPFITDLSPACLQGPPQYVSVTGQTAPMHQNIIIRLGSTLPVDALPRVYVESVPVLPARQTSLEMQVTGRMSGTGALFSSTDPGCRSYVITAQRVLIHIHCGNGGQAVKDKTPDVSPDF</sequence>
<gene>
    <name evidence="1" type="ORF">DPEC_G00216250</name>
</gene>
<proteinExistence type="predicted"/>
<protein>
    <submittedName>
        <fullName evidence="1">Uncharacterized protein</fullName>
    </submittedName>
</protein>
<dbReference type="Proteomes" id="UP001157502">
    <property type="component" value="Chromosome 18"/>
</dbReference>
<reference evidence="1" key="1">
    <citation type="submission" date="2021-05" db="EMBL/GenBank/DDBJ databases">
        <authorList>
            <person name="Pan Q."/>
            <person name="Jouanno E."/>
            <person name="Zahm M."/>
            <person name="Klopp C."/>
            <person name="Cabau C."/>
            <person name="Louis A."/>
            <person name="Berthelot C."/>
            <person name="Parey E."/>
            <person name="Roest Crollius H."/>
            <person name="Montfort J."/>
            <person name="Robinson-Rechavi M."/>
            <person name="Bouchez O."/>
            <person name="Lampietro C."/>
            <person name="Lopez Roques C."/>
            <person name="Donnadieu C."/>
            <person name="Postlethwait J."/>
            <person name="Bobe J."/>
            <person name="Dillon D."/>
            <person name="Chandos A."/>
            <person name="von Hippel F."/>
            <person name="Guiguen Y."/>
        </authorList>
    </citation>
    <scope>NUCLEOTIDE SEQUENCE</scope>
    <source>
        <strain evidence="1">YG-Jan2019</strain>
    </source>
</reference>
<keyword evidence="2" id="KW-1185">Reference proteome</keyword>
<name>A0ACC2G2X6_DALPE</name>